<evidence type="ECO:0000313" key="2">
    <source>
        <dbReference type="EMBL" id="QQC92727.1"/>
    </source>
</evidence>
<dbReference type="EMBL" id="CP065959">
    <property type="protein sequence ID" value="QQC92727.1"/>
    <property type="molecule type" value="Genomic_DNA"/>
</dbReference>
<accession>A0A7T4PM50</accession>
<name>A0A7T4PM50_9ACTN</name>
<dbReference type="RefSeq" id="WP_181849637.1">
    <property type="nucleotide sequence ID" value="NZ_CP065959.1"/>
</dbReference>
<proteinExistence type="predicted"/>
<feature type="region of interest" description="Disordered" evidence="1">
    <location>
        <begin position="167"/>
        <end position="190"/>
    </location>
</feature>
<evidence type="ECO:0000256" key="1">
    <source>
        <dbReference type="SAM" id="MobiDB-lite"/>
    </source>
</evidence>
<gene>
    <name evidence="2" type="ORF">I8755_33455</name>
</gene>
<dbReference type="Proteomes" id="UP000596130">
    <property type="component" value="Chromosome"/>
</dbReference>
<dbReference type="AlphaFoldDB" id="A0A7T4PM50"/>
<protein>
    <submittedName>
        <fullName evidence="2">Uncharacterized protein</fullName>
    </submittedName>
</protein>
<organism evidence="2 3">
    <name type="scientific">Streptomyces alfalfae</name>
    <dbReference type="NCBI Taxonomy" id="1642299"/>
    <lineage>
        <taxon>Bacteria</taxon>
        <taxon>Bacillati</taxon>
        <taxon>Actinomycetota</taxon>
        <taxon>Actinomycetes</taxon>
        <taxon>Kitasatosporales</taxon>
        <taxon>Streptomycetaceae</taxon>
        <taxon>Streptomyces</taxon>
    </lineage>
</organism>
<reference evidence="2 3" key="1">
    <citation type="submission" date="2020-12" db="EMBL/GenBank/DDBJ databases">
        <title>Identification and biosynthesis of polyene macrolides produced by Streptomyces alfalfae Men-myco-93-63.</title>
        <authorList>
            <person name="Liu D."/>
            <person name="Li Y."/>
            <person name="Liu L."/>
            <person name="Han X."/>
            <person name="Shen F."/>
        </authorList>
    </citation>
    <scope>NUCLEOTIDE SEQUENCE [LARGE SCALE GENOMIC DNA]</scope>
    <source>
        <strain evidence="2 3">Men-myco-93-63</strain>
    </source>
</reference>
<sequence length="190" mass="21082">MKPDFQRDLIPRDDALHLIGALNAMKDKLHDAAQRWELLDENGHVPAAPSYTALLQHATDAQDLSREVLRLADAFARSPHHTTRTGRTVLKQLATAATISSHAAPHFTETAEAALSLPRTTNPTDRHYLTNRMVIDHASARAFLRRASESLRDAAKELDDHLGVQRFLAPLTRREGPPEPPPSRPGGLHR</sequence>
<evidence type="ECO:0000313" key="3">
    <source>
        <dbReference type="Proteomes" id="UP000596130"/>
    </source>
</evidence>